<comment type="caution">
    <text evidence="2">The sequence shown here is derived from an EMBL/GenBank/DDBJ whole genome shotgun (WGS) entry which is preliminary data.</text>
</comment>
<dbReference type="EMBL" id="JABCKV010000182">
    <property type="protein sequence ID" value="KAG5642478.1"/>
    <property type="molecule type" value="Genomic_DNA"/>
</dbReference>
<protein>
    <submittedName>
        <fullName evidence="2">Uncharacterized protein</fullName>
    </submittedName>
</protein>
<evidence type="ECO:0000256" key="1">
    <source>
        <dbReference type="SAM" id="MobiDB-lite"/>
    </source>
</evidence>
<feature type="compositionally biased region" description="Low complexity" evidence="1">
    <location>
        <begin position="201"/>
        <end position="213"/>
    </location>
</feature>
<keyword evidence="3" id="KW-1185">Reference proteome</keyword>
<name>A0A9P7K9P4_9AGAR</name>
<sequence length="365" mass="39430">MPSQLLRLPEDLQRLIFEIAARADTPTARHLVLVASHVRKWIDPILYSCVIVRTQADAALLLSTLPSKLTPSATHLYPQIKPTALALGASLTLTQSKALLSLLSAHLSDLAVWGGPGRNPTIFLPFVKSTTATAGNGSGAGLRRLALRSQHPCELNFPPSLLSGLTHLMILDGPYTWFQMREASRRHTLAKSQSNASSHKPLPASTSTSTPSTLSPPSPPHSNSNSSTHQRLGLPSDDPPDPTPTPTLFTSLTHFAVCTQNWGSTHALLRRAVAPHLTHFVVVLSVSPSRSHPSSSHSHATIAQRIEELGDRRVVLVEHEMSVESWREGVGGGEGGLWARAERLVRDGYFAEGGLGGEVRRWPAE</sequence>
<reference evidence="2" key="1">
    <citation type="submission" date="2020-07" db="EMBL/GenBank/DDBJ databases">
        <authorList>
            <person name="Nieuwenhuis M."/>
            <person name="Van De Peppel L.J.J."/>
        </authorList>
    </citation>
    <scope>NUCLEOTIDE SEQUENCE</scope>
    <source>
        <strain evidence="2">AP01</strain>
        <tissue evidence="2">Mycelium</tissue>
    </source>
</reference>
<accession>A0A9P7K9P4</accession>
<evidence type="ECO:0000313" key="2">
    <source>
        <dbReference type="EMBL" id="KAG5642478.1"/>
    </source>
</evidence>
<reference evidence="2" key="2">
    <citation type="submission" date="2021-10" db="EMBL/GenBank/DDBJ databases">
        <title>Phylogenomics reveals ancestral predisposition of the termite-cultivated fungus Termitomyces towards a domesticated lifestyle.</title>
        <authorList>
            <person name="Auxier B."/>
            <person name="Grum-Grzhimaylo A."/>
            <person name="Cardenas M.E."/>
            <person name="Lodge J.D."/>
            <person name="Laessoe T."/>
            <person name="Pedersen O."/>
            <person name="Smith M.E."/>
            <person name="Kuyper T.W."/>
            <person name="Franco-Molano E.A."/>
            <person name="Baroni T.J."/>
            <person name="Aanen D.K."/>
        </authorList>
    </citation>
    <scope>NUCLEOTIDE SEQUENCE</scope>
    <source>
        <strain evidence="2">AP01</strain>
        <tissue evidence="2">Mycelium</tissue>
    </source>
</reference>
<feature type="region of interest" description="Disordered" evidence="1">
    <location>
        <begin position="188"/>
        <end position="247"/>
    </location>
</feature>
<dbReference type="AlphaFoldDB" id="A0A9P7K9P4"/>
<gene>
    <name evidence="2" type="ORF">DXG03_002728</name>
</gene>
<dbReference type="Proteomes" id="UP000775547">
    <property type="component" value="Unassembled WGS sequence"/>
</dbReference>
<dbReference type="OrthoDB" id="3145912at2759"/>
<proteinExistence type="predicted"/>
<evidence type="ECO:0000313" key="3">
    <source>
        <dbReference type="Proteomes" id="UP000775547"/>
    </source>
</evidence>
<organism evidence="2 3">
    <name type="scientific">Asterophora parasitica</name>
    <dbReference type="NCBI Taxonomy" id="117018"/>
    <lineage>
        <taxon>Eukaryota</taxon>
        <taxon>Fungi</taxon>
        <taxon>Dikarya</taxon>
        <taxon>Basidiomycota</taxon>
        <taxon>Agaricomycotina</taxon>
        <taxon>Agaricomycetes</taxon>
        <taxon>Agaricomycetidae</taxon>
        <taxon>Agaricales</taxon>
        <taxon>Tricholomatineae</taxon>
        <taxon>Lyophyllaceae</taxon>
        <taxon>Asterophora</taxon>
    </lineage>
</organism>